<proteinExistence type="predicted"/>
<protein>
    <recommendedName>
        <fullName evidence="4">Rad50/SbcC-type AAA domain-containing protein</fullName>
    </recommendedName>
</protein>
<dbReference type="AlphaFoldDB" id="A0AAN1XAV5"/>
<gene>
    <name evidence="2" type="ORF">MIZ01_1931</name>
</gene>
<dbReference type="EMBL" id="AP023423">
    <property type="protein sequence ID" value="BCK88130.1"/>
    <property type="molecule type" value="Genomic_DNA"/>
</dbReference>
<feature type="coiled-coil region" evidence="1">
    <location>
        <begin position="193"/>
        <end position="247"/>
    </location>
</feature>
<dbReference type="RefSeq" id="WP_237246672.1">
    <property type="nucleotide sequence ID" value="NZ_AP023423.1"/>
</dbReference>
<dbReference type="KEGG" id="seme:MIZ01_1931"/>
<sequence length="590" mass="66886">MRIHSVEVIPRGEMGWGSGELVLGSQLTSLHAPNGSGKTPIVMMVVYALGYPATFRDDISSKCQSVRLKITHGEGSYTIERIIDKDFFATINTDDGEHYEYNNEKAFSNFLFEKAKLQIPTLTSTKGLPTQPYMATTLPIFYLDQDSGYTTPYATSSAFITNQFVETVRFIFGFPPKNSYDRKKEQLKLKAELDSIDRKVVTQEQTIQNLRSDFGVIPDARDLQRKISSLENQLQEFEKSTVQKEEADSALSSMHAEKLQTVQVIEREISLLRDRLTGIDRIKNEIAAEADTLSLNEEARRIFTSFSEICASEKCCLFEKSFQAYAKNLLYLKDQIKDLDRNADIAQQRIAFLDGQHAALKSEARSISESLQKTQEKGRTTGVVEAIRLLTIEHIEAEKLFAKVLAFHGQIEQYNKLITSRDELQDRLGLLETGGATDLTFSKFKVTLKEKIVKWMDILKTPNVSRNVTIENDLDIRFGKEPLSIIKGSTKIRLVLSIHAALFEINLEKPDAPFRFLIMDTPKQHEIHTDDLLHFLSELSQLAAEKDGQIMVSSTDFKYPCGDMDREWRPAFNGPEQAMYLGTREAATLE</sequence>
<dbReference type="Gene3D" id="3.40.50.300">
    <property type="entry name" value="P-loop containing nucleotide triphosphate hydrolases"/>
    <property type="match status" value="1"/>
</dbReference>
<keyword evidence="3" id="KW-1185">Reference proteome</keyword>
<evidence type="ECO:0000313" key="2">
    <source>
        <dbReference type="EMBL" id="BCK88130.1"/>
    </source>
</evidence>
<feature type="coiled-coil region" evidence="1">
    <location>
        <begin position="329"/>
        <end position="377"/>
    </location>
</feature>
<dbReference type="Proteomes" id="UP001320326">
    <property type="component" value="Chromosome"/>
</dbReference>
<name>A0AAN1XAV5_9PROT</name>
<evidence type="ECO:0000256" key="1">
    <source>
        <dbReference type="SAM" id="Coils"/>
    </source>
</evidence>
<dbReference type="InterPro" id="IPR027417">
    <property type="entry name" value="P-loop_NTPase"/>
</dbReference>
<organism evidence="2 3">
    <name type="scientific">Sideroxyarcus emersonii</name>
    <dbReference type="NCBI Taxonomy" id="2764705"/>
    <lineage>
        <taxon>Bacteria</taxon>
        <taxon>Pseudomonadati</taxon>
        <taxon>Pseudomonadota</taxon>
        <taxon>Betaproteobacteria</taxon>
        <taxon>Nitrosomonadales</taxon>
        <taxon>Gallionellaceae</taxon>
        <taxon>Sideroxyarcus</taxon>
    </lineage>
</organism>
<evidence type="ECO:0008006" key="4">
    <source>
        <dbReference type="Google" id="ProtNLM"/>
    </source>
</evidence>
<reference evidence="2 3" key="1">
    <citation type="journal article" date="2022" name="Int. J. Syst. Evol. Microbiol.">
        <title>&lt;i&gt;Sideroxyarcus emersonii&lt;/i&gt; gen. nov. sp. nov., a neutrophilic, microaerobic iron- and thiosulfate-oxidizing bacterium isolated from iron-rich wetland sediment.</title>
        <authorList>
            <person name="Kato S."/>
            <person name="Itoh T."/>
            <person name="Iino T."/>
            <person name="Ohkuma M."/>
        </authorList>
    </citation>
    <scope>NUCLEOTIDE SEQUENCE [LARGE SCALE GENOMIC DNA]</scope>
    <source>
        <strain evidence="2 3">MIZ01</strain>
    </source>
</reference>
<keyword evidence="1" id="KW-0175">Coiled coil</keyword>
<accession>A0AAN1XAV5</accession>
<evidence type="ECO:0000313" key="3">
    <source>
        <dbReference type="Proteomes" id="UP001320326"/>
    </source>
</evidence>